<dbReference type="Pfam" id="PF05742">
    <property type="entry name" value="TANGO2"/>
    <property type="match status" value="1"/>
</dbReference>
<evidence type="ECO:0000313" key="1">
    <source>
        <dbReference type="EMBL" id="MDT0630521.1"/>
    </source>
</evidence>
<dbReference type="InterPro" id="IPR008551">
    <property type="entry name" value="TANGO2"/>
</dbReference>
<comment type="caution">
    <text evidence="1">The sequence shown here is derived from an EMBL/GenBank/DDBJ whole genome shotgun (WGS) entry which is preliminary data.</text>
</comment>
<proteinExistence type="predicted"/>
<gene>
    <name evidence="1" type="ORF">RM540_02070</name>
</gene>
<keyword evidence="2" id="KW-1185">Reference proteome</keyword>
<dbReference type="PANTHER" id="PTHR17985:SF8">
    <property type="entry name" value="TRANSPORT AND GOLGI ORGANIZATION PROTEIN 2 HOMOLOG"/>
    <property type="match status" value="1"/>
</dbReference>
<protein>
    <submittedName>
        <fullName evidence="1">NRDE family protein</fullName>
    </submittedName>
</protein>
<sequence length="260" mass="28073">MCLLLFALDAHPRHRLVVAANRDEFTTRPAAPLGWWDDAPAVLAGRDLEANGTWMGVTRDGRWAALTNVRDPRTPRPAQRSRGALVADFLGGAETAEAAAARVHAERDAYDGFNLVLRDGASTWTVSTRMDAPTELGPGVYGLSNDRLDTPWPKVVRGRQALRAALESDPVEPDALLDLLRDDRPAPDESLPDTGVGLAWERVLSPAFIVAEGYGTRVSTALTLGRDGHVEVAERTWQAGGVEGETVREAFETEPAPPAP</sequence>
<accession>A0ABU3BMK5</accession>
<dbReference type="EMBL" id="JAVRHT010000002">
    <property type="protein sequence ID" value="MDT0630521.1"/>
    <property type="molecule type" value="Genomic_DNA"/>
</dbReference>
<evidence type="ECO:0000313" key="2">
    <source>
        <dbReference type="Proteomes" id="UP001267426"/>
    </source>
</evidence>
<dbReference type="RefSeq" id="WP_311661678.1">
    <property type="nucleotide sequence ID" value="NZ_JAVRHT010000002.1"/>
</dbReference>
<dbReference type="PANTHER" id="PTHR17985">
    <property type="entry name" value="SER/THR-RICH PROTEIN T10 IN DGCR REGION"/>
    <property type="match status" value="1"/>
</dbReference>
<reference evidence="1 2" key="1">
    <citation type="submission" date="2023-09" db="EMBL/GenBank/DDBJ databases">
        <authorList>
            <person name="Rey-Velasco X."/>
        </authorList>
    </citation>
    <scope>NUCLEOTIDE SEQUENCE [LARGE SCALE GENOMIC DNA]</scope>
    <source>
        <strain evidence="1 2">F394</strain>
    </source>
</reference>
<name>A0ABU3BMK5_9BACT</name>
<dbReference type="Proteomes" id="UP001267426">
    <property type="component" value="Unassembled WGS sequence"/>
</dbReference>
<organism evidence="1 2">
    <name type="scientific">Rubrivirga litoralis</name>
    <dbReference type="NCBI Taxonomy" id="3075598"/>
    <lineage>
        <taxon>Bacteria</taxon>
        <taxon>Pseudomonadati</taxon>
        <taxon>Rhodothermota</taxon>
        <taxon>Rhodothermia</taxon>
        <taxon>Rhodothermales</taxon>
        <taxon>Rubricoccaceae</taxon>
        <taxon>Rubrivirga</taxon>
    </lineage>
</organism>